<proteinExistence type="predicted"/>
<organism evidence="2 3">
    <name type="scientific">Mucor lusitanicus CBS 277.49</name>
    <dbReference type="NCBI Taxonomy" id="747725"/>
    <lineage>
        <taxon>Eukaryota</taxon>
        <taxon>Fungi</taxon>
        <taxon>Fungi incertae sedis</taxon>
        <taxon>Mucoromycota</taxon>
        <taxon>Mucoromycotina</taxon>
        <taxon>Mucoromycetes</taxon>
        <taxon>Mucorales</taxon>
        <taxon>Mucorineae</taxon>
        <taxon>Mucoraceae</taxon>
        <taxon>Mucor</taxon>
    </lineage>
</organism>
<accession>A0A168PET4</accession>
<dbReference type="Proteomes" id="UP000077051">
    <property type="component" value="Unassembled WGS sequence"/>
</dbReference>
<protein>
    <submittedName>
        <fullName evidence="2">Uncharacterized protein</fullName>
    </submittedName>
</protein>
<dbReference type="OrthoDB" id="2277243at2759"/>
<keyword evidence="1" id="KW-0812">Transmembrane</keyword>
<reference evidence="2 3" key="1">
    <citation type="submission" date="2015-06" db="EMBL/GenBank/DDBJ databases">
        <title>Expansion of signal transduction pathways in fungi by whole-genome duplication.</title>
        <authorList>
            <consortium name="DOE Joint Genome Institute"/>
            <person name="Corrochano L.M."/>
            <person name="Kuo A."/>
            <person name="Marcet-Houben M."/>
            <person name="Polaino S."/>
            <person name="Salamov A."/>
            <person name="Villalobos J.M."/>
            <person name="Alvarez M.I."/>
            <person name="Avalos J."/>
            <person name="Benito E.P."/>
            <person name="Benoit I."/>
            <person name="Burger G."/>
            <person name="Camino L.P."/>
            <person name="Canovas D."/>
            <person name="Cerda-Olmedo E."/>
            <person name="Cheng J.-F."/>
            <person name="Dominguez A."/>
            <person name="Elias M."/>
            <person name="Eslava A.P."/>
            <person name="Glaser F."/>
            <person name="Grimwood J."/>
            <person name="Gutierrez G."/>
            <person name="Heitman J."/>
            <person name="Henrissat B."/>
            <person name="Iturriaga E.A."/>
            <person name="Lang B.F."/>
            <person name="Lavin J.L."/>
            <person name="Lee S."/>
            <person name="Li W."/>
            <person name="Lindquist E."/>
            <person name="Lopez-Garcia S."/>
            <person name="Luque E.M."/>
            <person name="Marcos A.T."/>
            <person name="Martin J."/>
            <person name="Mccluskey K."/>
            <person name="Medina H.R."/>
            <person name="Miralles-Duran A."/>
            <person name="Miyazaki A."/>
            <person name="Munoz-Torres E."/>
            <person name="Oguiza J.A."/>
            <person name="Ohm R."/>
            <person name="Olmedo M."/>
            <person name="Orejas M."/>
            <person name="Ortiz-Castellanos L."/>
            <person name="Pisabarro A.G."/>
            <person name="Rodriguez-Romero J."/>
            <person name="Ruiz-Herrera J."/>
            <person name="Ruiz-Vazquez R."/>
            <person name="Sanz C."/>
            <person name="Schackwitz W."/>
            <person name="Schmutz J."/>
            <person name="Shahriari M."/>
            <person name="Shelest E."/>
            <person name="Silva-Franco F."/>
            <person name="Soanes D."/>
            <person name="Syed K."/>
            <person name="Tagua V.G."/>
            <person name="Talbot N.J."/>
            <person name="Thon M."/>
            <person name="De Vries R.P."/>
            <person name="Wiebenga A."/>
            <person name="Yadav J.S."/>
            <person name="Braun E.L."/>
            <person name="Baker S."/>
            <person name="Garre V."/>
            <person name="Horwitz B."/>
            <person name="Torres-Martinez S."/>
            <person name="Idnurm A."/>
            <person name="Herrera-Estrella A."/>
            <person name="Gabaldon T."/>
            <person name="Grigoriev I.V."/>
        </authorList>
    </citation>
    <scope>NUCLEOTIDE SEQUENCE [LARGE SCALE GENOMIC DNA]</scope>
    <source>
        <strain evidence="2 3">CBS 277.49</strain>
    </source>
</reference>
<feature type="transmembrane region" description="Helical" evidence="1">
    <location>
        <begin position="146"/>
        <end position="163"/>
    </location>
</feature>
<keyword evidence="3" id="KW-1185">Reference proteome</keyword>
<evidence type="ECO:0000313" key="3">
    <source>
        <dbReference type="Proteomes" id="UP000077051"/>
    </source>
</evidence>
<dbReference type="EMBL" id="AMYB01000001">
    <property type="protein sequence ID" value="OAD07633.1"/>
    <property type="molecule type" value="Genomic_DNA"/>
</dbReference>
<feature type="transmembrane region" description="Helical" evidence="1">
    <location>
        <begin position="169"/>
        <end position="187"/>
    </location>
</feature>
<name>A0A168PET4_MUCCL</name>
<keyword evidence="1" id="KW-0472">Membrane</keyword>
<dbReference type="VEuPathDB" id="FungiDB:MUCCIDRAFT_104572"/>
<evidence type="ECO:0000256" key="1">
    <source>
        <dbReference type="SAM" id="Phobius"/>
    </source>
</evidence>
<gene>
    <name evidence="2" type="ORF">MUCCIDRAFT_104572</name>
</gene>
<evidence type="ECO:0000313" key="2">
    <source>
        <dbReference type="EMBL" id="OAD07633.1"/>
    </source>
</evidence>
<comment type="caution">
    <text evidence="2">The sequence shown here is derived from an EMBL/GenBank/DDBJ whole genome shotgun (WGS) entry which is preliminary data.</text>
</comment>
<sequence length="242" mass="28130">MNHTNLVEISTVVYNHIWYQVHIRKNKIKHLLSTRVNEEPTQQMLKQSEHEYQQTYYRHLMEIEKSYDRYISSMNHMAEVIPSTPPDSTDTIALYDRVIDGWLLLLSINDQCRTSIKALPDVADEEHHMEEALKSFQLAFGKQLQVYMYFTLCLCVIVLTGIGPNWARSLMVVAGSAYFITSAASFVGETARVRAKETEKLKVWLQLKQEIDNIHHDFIGLTGLIHDTIECVKTMWVEKKQQ</sequence>
<keyword evidence="1" id="KW-1133">Transmembrane helix</keyword>
<dbReference type="AlphaFoldDB" id="A0A168PET4"/>